<reference evidence="5" key="2">
    <citation type="submission" date="2023-05" db="EMBL/GenBank/DDBJ databases">
        <authorList>
            <consortium name="Lawrence Berkeley National Laboratory"/>
            <person name="Steindorff A."/>
            <person name="Hensen N."/>
            <person name="Bonometti L."/>
            <person name="Westerberg I."/>
            <person name="Brannstrom I.O."/>
            <person name="Guillou S."/>
            <person name="Cros-Aarteil S."/>
            <person name="Calhoun S."/>
            <person name="Haridas S."/>
            <person name="Kuo A."/>
            <person name="Mondo S."/>
            <person name="Pangilinan J."/>
            <person name="Riley R."/>
            <person name="Labutti K."/>
            <person name="Andreopoulos B."/>
            <person name="Lipzen A."/>
            <person name="Chen C."/>
            <person name="Yanf M."/>
            <person name="Daum C."/>
            <person name="Ng V."/>
            <person name="Clum A."/>
            <person name="Ohm R."/>
            <person name="Martin F."/>
            <person name="Silar P."/>
            <person name="Natvig D."/>
            <person name="Lalanne C."/>
            <person name="Gautier V."/>
            <person name="Ament-Velasquez S.L."/>
            <person name="Kruys A."/>
            <person name="Hutchinson M.I."/>
            <person name="Powell A.J."/>
            <person name="Barry K."/>
            <person name="Miller A.N."/>
            <person name="Grigoriev I.V."/>
            <person name="Debuchy R."/>
            <person name="Gladieux P."/>
            <person name="Thoren M.H."/>
            <person name="Johannesson H."/>
        </authorList>
    </citation>
    <scope>NUCLEOTIDE SEQUENCE</scope>
    <source>
        <strain evidence="5">CBS 508.74</strain>
    </source>
</reference>
<comment type="caution">
    <text evidence="5">The sequence shown here is derived from an EMBL/GenBank/DDBJ whole genome shotgun (WGS) entry which is preliminary data.</text>
</comment>
<dbReference type="InterPro" id="IPR056884">
    <property type="entry name" value="NPHP3-like_N"/>
</dbReference>
<dbReference type="EMBL" id="MU853357">
    <property type="protein sequence ID" value="KAK4109213.1"/>
    <property type="molecule type" value="Genomic_DNA"/>
</dbReference>
<feature type="repeat" description="WD" evidence="3">
    <location>
        <begin position="580"/>
        <end position="621"/>
    </location>
</feature>
<dbReference type="RefSeq" id="XP_064666783.1">
    <property type="nucleotide sequence ID" value="XM_064813825.1"/>
</dbReference>
<dbReference type="InterPro" id="IPR001680">
    <property type="entry name" value="WD40_rpt"/>
</dbReference>
<dbReference type="InterPro" id="IPR015943">
    <property type="entry name" value="WD40/YVTN_repeat-like_dom_sf"/>
</dbReference>
<dbReference type="PROSITE" id="PS50082">
    <property type="entry name" value="WD_REPEATS_2"/>
    <property type="match status" value="3"/>
</dbReference>
<dbReference type="Gene3D" id="2.130.10.10">
    <property type="entry name" value="YVTN repeat-like/Quinoprotein amine dehydrogenase"/>
    <property type="match status" value="1"/>
</dbReference>
<accession>A0AAN6T8Z7</accession>
<dbReference type="Pfam" id="PF24883">
    <property type="entry name" value="NPHP3_N"/>
    <property type="match status" value="1"/>
</dbReference>
<dbReference type="InterPro" id="IPR027417">
    <property type="entry name" value="P-loop_NTPase"/>
</dbReference>
<feature type="repeat" description="WD" evidence="3">
    <location>
        <begin position="538"/>
        <end position="579"/>
    </location>
</feature>
<evidence type="ECO:0000256" key="2">
    <source>
        <dbReference type="ARBA" id="ARBA00022737"/>
    </source>
</evidence>
<gene>
    <name evidence="5" type="ORF">N656DRAFT_771085</name>
</gene>
<keyword evidence="2" id="KW-0677">Repeat</keyword>
<dbReference type="CDD" id="cd00200">
    <property type="entry name" value="WD40"/>
    <property type="match status" value="1"/>
</dbReference>
<dbReference type="PANTHER" id="PTHR10039">
    <property type="entry name" value="AMELOGENIN"/>
    <property type="match status" value="1"/>
</dbReference>
<evidence type="ECO:0000256" key="3">
    <source>
        <dbReference type="PROSITE-ProRule" id="PRU00221"/>
    </source>
</evidence>
<dbReference type="Gene3D" id="3.40.50.300">
    <property type="entry name" value="P-loop containing nucleotide triphosphate hydrolases"/>
    <property type="match status" value="1"/>
</dbReference>
<sequence>NTLRKEIHQDEKDTQCLQALYLTDPRKDKKRIEDTKGGLLQDVYHWVFDNSEFQQWRNSLDSNLLWIKGDPGKGKTMLLCGIIDELQRSTLGTGPLLFFFCRAIDERINNASTILRGLIYMLLDQQPSLIPHVRKEYEHAGKALFEDANRWVALSEMFKYILQDPRLEGAYLVIDALDECISGRRELLEFIVEMTSTVPHVKWIVSSRNWPDIEKILNAATQKVRLCLELNEASVSEAVTAYVRVKADRLAKRNKYHPDTKDEVQKYLSQNAHGTFLWVALVCDKLADISGWDAEYEMKLCPSGLDALYRRMIDQIRARPPRNSQRCKDILAVVSAVLRPITLDELPSLVEMDPRYSSSDKALVEIVGECGSFLTLHERVISFVHQSAKDFLFQKASQEIFPLEFLGAPGSSIVDPKLFDPDPLAAVRYACVYWIDHLYDWQSRKNTNHLNVFQDGGVIDDFLRQHYLHWLEALALCRSMSQGVLSMAKLESILQVYASALAFSPARSMTRNLYKREMRWITAGPVVEEDWNACTQTLEGHNGWVNSVAFSPDSKLVASGSGDNTVKIWDAATGTCTHTLAGHSGWVSSVAVSPDSKLVASGSEDNTVKIWDAATGTCTHTLAGHSGWVRSVAFSPDSKLVASGSDDKTVKIWDAVTGTCLQTLAGHSRSHDVTSLKLFASRSGDSKLSYQYGISSDCRWITRDSENWL</sequence>
<organism evidence="5 6">
    <name type="scientific">Canariomyces notabilis</name>
    <dbReference type="NCBI Taxonomy" id="2074819"/>
    <lineage>
        <taxon>Eukaryota</taxon>
        <taxon>Fungi</taxon>
        <taxon>Dikarya</taxon>
        <taxon>Ascomycota</taxon>
        <taxon>Pezizomycotina</taxon>
        <taxon>Sordariomycetes</taxon>
        <taxon>Sordariomycetidae</taxon>
        <taxon>Sordariales</taxon>
        <taxon>Chaetomiaceae</taxon>
        <taxon>Canariomyces</taxon>
    </lineage>
</organism>
<dbReference type="Proteomes" id="UP001302812">
    <property type="component" value="Unassembled WGS sequence"/>
</dbReference>
<dbReference type="InterPro" id="IPR007111">
    <property type="entry name" value="NACHT_NTPase"/>
</dbReference>
<dbReference type="InterPro" id="IPR019775">
    <property type="entry name" value="WD40_repeat_CS"/>
</dbReference>
<dbReference type="PANTHER" id="PTHR10039:SF14">
    <property type="entry name" value="NACHT DOMAIN-CONTAINING PROTEIN"/>
    <property type="match status" value="1"/>
</dbReference>
<dbReference type="SUPFAM" id="SSF52540">
    <property type="entry name" value="P-loop containing nucleoside triphosphate hydrolases"/>
    <property type="match status" value="1"/>
</dbReference>
<dbReference type="AlphaFoldDB" id="A0AAN6T8Z7"/>
<feature type="non-terminal residue" evidence="5">
    <location>
        <position position="1"/>
    </location>
</feature>
<dbReference type="FunFam" id="3.40.50.300:FF:001638">
    <property type="entry name" value="NACHT and WD40 domain protein"/>
    <property type="match status" value="1"/>
</dbReference>
<keyword evidence="1 3" id="KW-0853">WD repeat</keyword>
<protein>
    <recommendedName>
        <fullName evidence="4">NACHT domain-containing protein</fullName>
    </recommendedName>
</protein>
<keyword evidence="6" id="KW-1185">Reference proteome</keyword>
<dbReference type="GeneID" id="89937950"/>
<dbReference type="PROSITE" id="PS50294">
    <property type="entry name" value="WD_REPEATS_REGION"/>
    <property type="match status" value="3"/>
</dbReference>
<dbReference type="InterPro" id="IPR036322">
    <property type="entry name" value="WD40_repeat_dom_sf"/>
</dbReference>
<evidence type="ECO:0000256" key="1">
    <source>
        <dbReference type="ARBA" id="ARBA00022574"/>
    </source>
</evidence>
<dbReference type="PRINTS" id="PR00320">
    <property type="entry name" value="GPROTEINBRPT"/>
</dbReference>
<evidence type="ECO:0000313" key="6">
    <source>
        <dbReference type="Proteomes" id="UP001302812"/>
    </source>
</evidence>
<dbReference type="Pfam" id="PF00400">
    <property type="entry name" value="WD40"/>
    <property type="match status" value="3"/>
</dbReference>
<dbReference type="SMART" id="SM00320">
    <property type="entry name" value="WD40"/>
    <property type="match status" value="3"/>
</dbReference>
<dbReference type="PROSITE" id="PS00678">
    <property type="entry name" value="WD_REPEATS_1"/>
    <property type="match status" value="2"/>
</dbReference>
<evidence type="ECO:0000259" key="4">
    <source>
        <dbReference type="PROSITE" id="PS50837"/>
    </source>
</evidence>
<dbReference type="SUPFAM" id="SSF50978">
    <property type="entry name" value="WD40 repeat-like"/>
    <property type="match status" value="1"/>
</dbReference>
<reference evidence="5" key="1">
    <citation type="journal article" date="2023" name="Mol. Phylogenet. Evol.">
        <title>Genome-scale phylogeny and comparative genomics of the fungal order Sordariales.</title>
        <authorList>
            <person name="Hensen N."/>
            <person name="Bonometti L."/>
            <person name="Westerberg I."/>
            <person name="Brannstrom I.O."/>
            <person name="Guillou S."/>
            <person name="Cros-Aarteil S."/>
            <person name="Calhoun S."/>
            <person name="Haridas S."/>
            <person name="Kuo A."/>
            <person name="Mondo S."/>
            <person name="Pangilinan J."/>
            <person name="Riley R."/>
            <person name="LaButti K."/>
            <person name="Andreopoulos B."/>
            <person name="Lipzen A."/>
            <person name="Chen C."/>
            <person name="Yan M."/>
            <person name="Daum C."/>
            <person name="Ng V."/>
            <person name="Clum A."/>
            <person name="Steindorff A."/>
            <person name="Ohm R.A."/>
            <person name="Martin F."/>
            <person name="Silar P."/>
            <person name="Natvig D.O."/>
            <person name="Lalanne C."/>
            <person name="Gautier V."/>
            <person name="Ament-Velasquez S.L."/>
            <person name="Kruys A."/>
            <person name="Hutchinson M.I."/>
            <person name="Powell A.J."/>
            <person name="Barry K."/>
            <person name="Miller A.N."/>
            <person name="Grigoriev I.V."/>
            <person name="Debuchy R."/>
            <person name="Gladieux P."/>
            <person name="Hiltunen Thoren M."/>
            <person name="Johannesson H."/>
        </authorList>
    </citation>
    <scope>NUCLEOTIDE SEQUENCE</scope>
    <source>
        <strain evidence="5">CBS 508.74</strain>
    </source>
</reference>
<proteinExistence type="predicted"/>
<name>A0AAN6T8Z7_9PEZI</name>
<dbReference type="PROSITE" id="PS50837">
    <property type="entry name" value="NACHT"/>
    <property type="match status" value="1"/>
</dbReference>
<evidence type="ECO:0000313" key="5">
    <source>
        <dbReference type="EMBL" id="KAK4109213.1"/>
    </source>
</evidence>
<feature type="domain" description="NACHT" evidence="4">
    <location>
        <begin position="63"/>
        <end position="283"/>
    </location>
</feature>
<dbReference type="InterPro" id="IPR020472">
    <property type="entry name" value="WD40_PAC1"/>
</dbReference>
<feature type="repeat" description="WD" evidence="3">
    <location>
        <begin position="622"/>
        <end position="663"/>
    </location>
</feature>